<protein>
    <recommendedName>
        <fullName evidence="4">YcxB-like protein domain-containing protein</fullName>
    </recommendedName>
</protein>
<proteinExistence type="predicted"/>
<evidence type="ECO:0000313" key="2">
    <source>
        <dbReference type="EMBL" id="TWU47150.1"/>
    </source>
</evidence>
<comment type="caution">
    <text evidence="2">The sequence shown here is derived from an EMBL/GenBank/DDBJ whole genome shotgun (WGS) entry which is preliminary data.</text>
</comment>
<evidence type="ECO:0008006" key="4">
    <source>
        <dbReference type="Google" id="ProtNLM"/>
    </source>
</evidence>
<feature type="transmembrane region" description="Helical" evidence="1">
    <location>
        <begin position="54"/>
        <end position="72"/>
    </location>
</feature>
<reference evidence="2 3" key="1">
    <citation type="submission" date="2019-02" db="EMBL/GenBank/DDBJ databases">
        <title>Deep-cultivation of Planctomycetes and their phenomic and genomic characterization uncovers novel biology.</title>
        <authorList>
            <person name="Wiegand S."/>
            <person name="Jogler M."/>
            <person name="Boedeker C."/>
            <person name="Pinto D."/>
            <person name="Vollmers J."/>
            <person name="Rivas-Marin E."/>
            <person name="Kohn T."/>
            <person name="Peeters S.H."/>
            <person name="Heuer A."/>
            <person name="Rast P."/>
            <person name="Oberbeckmann S."/>
            <person name="Bunk B."/>
            <person name="Jeske O."/>
            <person name="Meyerdierks A."/>
            <person name="Storesund J.E."/>
            <person name="Kallscheuer N."/>
            <person name="Luecker S."/>
            <person name="Lage O.M."/>
            <person name="Pohl T."/>
            <person name="Merkel B.J."/>
            <person name="Hornburger P."/>
            <person name="Mueller R.-W."/>
            <person name="Bruemmer F."/>
            <person name="Labrenz M."/>
            <person name="Spormann A.M."/>
            <person name="Op Den Camp H."/>
            <person name="Overmann J."/>
            <person name="Amann R."/>
            <person name="Jetten M.S.M."/>
            <person name="Mascher T."/>
            <person name="Medema M.H."/>
            <person name="Devos D.P."/>
            <person name="Kaster A.-K."/>
            <person name="Ovreas L."/>
            <person name="Rohde M."/>
            <person name="Galperin M.Y."/>
            <person name="Jogler C."/>
        </authorList>
    </citation>
    <scope>NUCLEOTIDE SEQUENCE [LARGE SCALE GENOMIC DNA]</scope>
    <source>
        <strain evidence="2 3">Poly51</strain>
    </source>
</reference>
<accession>A0A5C6EEQ9</accession>
<evidence type="ECO:0000256" key="1">
    <source>
        <dbReference type="SAM" id="Phobius"/>
    </source>
</evidence>
<gene>
    <name evidence="2" type="ORF">Poly51_49480</name>
</gene>
<organism evidence="2 3">
    <name type="scientific">Rubripirellula tenax</name>
    <dbReference type="NCBI Taxonomy" id="2528015"/>
    <lineage>
        <taxon>Bacteria</taxon>
        <taxon>Pseudomonadati</taxon>
        <taxon>Planctomycetota</taxon>
        <taxon>Planctomycetia</taxon>
        <taxon>Pirellulales</taxon>
        <taxon>Pirellulaceae</taxon>
        <taxon>Rubripirellula</taxon>
    </lineage>
</organism>
<keyword evidence="1" id="KW-1133">Transmembrane helix</keyword>
<dbReference type="EMBL" id="SJPW01000007">
    <property type="protein sequence ID" value="TWU47150.1"/>
    <property type="molecule type" value="Genomic_DNA"/>
</dbReference>
<evidence type="ECO:0000313" key="3">
    <source>
        <dbReference type="Proteomes" id="UP000318288"/>
    </source>
</evidence>
<name>A0A5C6EEQ9_9BACT</name>
<dbReference type="AlphaFoldDB" id="A0A5C6EEQ9"/>
<keyword evidence="1" id="KW-0812">Transmembrane</keyword>
<keyword evidence="1" id="KW-0472">Membrane</keyword>
<keyword evidence="3" id="KW-1185">Reference proteome</keyword>
<feature type="transmembrane region" description="Helical" evidence="1">
    <location>
        <begin position="31"/>
        <end position="48"/>
    </location>
</feature>
<sequence length="164" mass="18174">MNATAHLVFDRAYYESNYDAWLRHRAKLRPYAVYLSLALLAFGVIMAFAFRAQWFVGVLFVCAGIYELIEALTHKSRWINARVKATRENKTVDMQLSETELTTTSSVAHGTIQIDAFSDIIPAPDGVCLIPESGVSIYIPAATVEPTDAFRPLVDAWMAARSGG</sequence>
<dbReference type="Proteomes" id="UP000318288">
    <property type="component" value="Unassembled WGS sequence"/>
</dbReference>